<reference evidence="1 2" key="1">
    <citation type="submission" date="2018-09" db="EMBL/GenBank/DDBJ databases">
        <authorList>
            <person name="Zhu H."/>
        </authorList>
    </citation>
    <scope>NUCLEOTIDE SEQUENCE [LARGE SCALE GENOMIC DNA]</scope>
    <source>
        <strain evidence="1 2">K2S05-167</strain>
    </source>
</reference>
<evidence type="ECO:0000313" key="2">
    <source>
        <dbReference type="Proteomes" id="UP000286287"/>
    </source>
</evidence>
<evidence type="ECO:0000313" key="1">
    <source>
        <dbReference type="EMBL" id="RJF73463.1"/>
    </source>
</evidence>
<organism evidence="1 2">
    <name type="scientific">Deinococcus cavernae</name>
    <dbReference type="NCBI Taxonomy" id="2320857"/>
    <lineage>
        <taxon>Bacteria</taxon>
        <taxon>Thermotogati</taxon>
        <taxon>Deinococcota</taxon>
        <taxon>Deinococci</taxon>
        <taxon>Deinococcales</taxon>
        <taxon>Deinococcaceae</taxon>
        <taxon>Deinococcus</taxon>
    </lineage>
</organism>
<proteinExistence type="predicted"/>
<dbReference type="RefSeq" id="WP_119766195.1">
    <property type="nucleotide sequence ID" value="NZ_QYUJ01000014.1"/>
</dbReference>
<accession>A0A418VBF4</accession>
<dbReference type="EMBL" id="QYUJ01000014">
    <property type="protein sequence ID" value="RJF73463.1"/>
    <property type="molecule type" value="Genomic_DNA"/>
</dbReference>
<dbReference type="Proteomes" id="UP000286287">
    <property type="component" value="Unassembled WGS sequence"/>
</dbReference>
<protein>
    <submittedName>
        <fullName evidence="1">Uncharacterized protein</fullName>
    </submittedName>
</protein>
<gene>
    <name evidence="1" type="ORF">D3875_19860</name>
</gene>
<dbReference type="AlphaFoldDB" id="A0A418VBF4"/>
<name>A0A418VBF4_9DEIO</name>
<keyword evidence="2" id="KW-1185">Reference proteome</keyword>
<sequence>MPNAELLVCHMLTDLKLTLPDDFEWSVSQDAHMVYTTFRSGKLRSTSGIPLLNSSRCEVAERVVSNVQDFMADTSSVWWPQLAEQRLQYEIDCLDDRPRLIFRL</sequence>
<comment type="caution">
    <text evidence="1">The sequence shown here is derived from an EMBL/GenBank/DDBJ whole genome shotgun (WGS) entry which is preliminary data.</text>
</comment>